<gene>
    <name evidence="3" type="ORF">BN11_170023</name>
</gene>
<organism evidence="3 4">
    <name type="scientific">Nostocoides australiense Ben110</name>
    <dbReference type="NCBI Taxonomy" id="1193182"/>
    <lineage>
        <taxon>Bacteria</taxon>
        <taxon>Bacillati</taxon>
        <taxon>Actinomycetota</taxon>
        <taxon>Actinomycetes</taxon>
        <taxon>Micrococcales</taxon>
        <taxon>Intrasporangiaceae</taxon>
        <taxon>Nostocoides</taxon>
    </lineage>
</organism>
<keyword evidence="4" id="KW-1185">Reference proteome</keyword>
<dbReference type="AlphaFoldDB" id="W6JV43"/>
<keyword evidence="2" id="KW-1133">Transmembrane helix</keyword>
<sequence length="128" mass="13388">MVSRPRGRRPYFAFTPGADSRVPGVKPGRSYGITGGTQIPTPSYPGEDRPAGAPQDVPAQTPPQAPQRIPGQGGQVNDPMAGWPIPHKTWQTKNGSQVTVAGCCLPLPLLTTLGAAALGLAKMPSRRP</sequence>
<protein>
    <submittedName>
        <fullName evidence="3">Uncharacterized protein</fullName>
    </submittedName>
</protein>
<feature type="transmembrane region" description="Helical" evidence="2">
    <location>
        <begin position="98"/>
        <end position="121"/>
    </location>
</feature>
<evidence type="ECO:0000256" key="2">
    <source>
        <dbReference type="SAM" id="Phobius"/>
    </source>
</evidence>
<comment type="caution">
    <text evidence="3">The sequence shown here is derived from an EMBL/GenBank/DDBJ whole genome shotgun (WGS) entry which is preliminary data.</text>
</comment>
<evidence type="ECO:0000313" key="3">
    <source>
        <dbReference type="EMBL" id="CCH72471.1"/>
    </source>
</evidence>
<evidence type="ECO:0000313" key="4">
    <source>
        <dbReference type="Proteomes" id="UP000035763"/>
    </source>
</evidence>
<evidence type="ECO:0000256" key="1">
    <source>
        <dbReference type="SAM" id="MobiDB-lite"/>
    </source>
</evidence>
<accession>W6JV43</accession>
<reference evidence="3 4" key="1">
    <citation type="journal article" date="2013" name="ISME J.">
        <title>A metabolic model for members of the genus Tetrasphaera involved in enhanced biological phosphorus removal.</title>
        <authorList>
            <person name="Kristiansen R."/>
            <person name="Nguyen H.T.T."/>
            <person name="Saunders A.M."/>
            <person name="Nielsen J.L."/>
            <person name="Wimmer R."/>
            <person name="Le V.Q."/>
            <person name="McIlroy S.J."/>
            <person name="Petrovski S."/>
            <person name="Seviour R.J."/>
            <person name="Calteau A."/>
            <person name="Nielsen K.L."/>
            <person name="Nielsen P.H."/>
        </authorList>
    </citation>
    <scope>NUCLEOTIDE SEQUENCE [LARGE SCALE GENOMIC DNA]</scope>
    <source>
        <strain evidence="3 4">Ben110</strain>
    </source>
</reference>
<name>W6JV43_9MICO</name>
<dbReference type="STRING" id="1193182.BN11_170023"/>
<keyword evidence="2" id="KW-0472">Membrane</keyword>
<feature type="region of interest" description="Disordered" evidence="1">
    <location>
        <begin position="1"/>
        <end position="89"/>
    </location>
</feature>
<keyword evidence="2" id="KW-0812">Transmembrane</keyword>
<proteinExistence type="predicted"/>
<dbReference type="EMBL" id="CAJA01000079">
    <property type="protein sequence ID" value="CCH72471.1"/>
    <property type="molecule type" value="Genomic_DNA"/>
</dbReference>
<dbReference type="Proteomes" id="UP000035763">
    <property type="component" value="Unassembled WGS sequence"/>
</dbReference>
<dbReference type="RefSeq" id="WP_048693825.1">
    <property type="nucleotide sequence ID" value="NZ_HG764815.1"/>
</dbReference>